<sequence>MSVYVLFSAKKDFLITSLYRRLFSIDTMHLEHCMQNLFPGFRFIHSSMSEISRMQRQSERRTKIDSSVITAFNTSENLFLSQSIHKHSSPKGPCKDAYILIS</sequence>
<evidence type="ECO:0000313" key="1">
    <source>
        <dbReference type="EMBL" id="KAK3611432.1"/>
    </source>
</evidence>
<proteinExistence type="predicted"/>
<name>A0AAE0WFN1_9BIVA</name>
<comment type="caution">
    <text evidence="1">The sequence shown here is derived from an EMBL/GenBank/DDBJ whole genome shotgun (WGS) entry which is preliminary data.</text>
</comment>
<reference evidence="1" key="1">
    <citation type="journal article" date="2021" name="Genome Biol. Evol.">
        <title>A High-Quality Reference Genome for a Parasitic Bivalve with Doubly Uniparental Inheritance (Bivalvia: Unionida).</title>
        <authorList>
            <person name="Smith C.H."/>
        </authorList>
    </citation>
    <scope>NUCLEOTIDE SEQUENCE</scope>
    <source>
        <strain evidence="1">CHS0354</strain>
    </source>
</reference>
<organism evidence="1 2">
    <name type="scientific">Potamilus streckersoni</name>
    <dbReference type="NCBI Taxonomy" id="2493646"/>
    <lineage>
        <taxon>Eukaryota</taxon>
        <taxon>Metazoa</taxon>
        <taxon>Spiralia</taxon>
        <taxon>Lophotrochozoa</taxon>
        <taxon>Mollusca</taxon>
        <taxon>Bivalvia</taxon>
        <taxon>Autobranchia</taxon>
        <taxon>Heteroconchia</taxon>
        <taxon>Palaeoheterodonta</taxon>
        <taxon>Unionida</taxon>
        <taxon>Unionoidea</taxon>
        <taxon>Unionidae</taxon>
        <taxon>Ambleminae</taxon>
        <taxon>Lampsilini</taxon>
        <taxon>Potamilus</taxon>
    </lineage>
</organism>
<keyword evidence="2" id="KW-1185">Reference proteome</keyword>
<accession>A0AAE0WFN1</accession>
<protein>
    <submittedName>
        <fullName evidence="1">Uncharacterized protein</fullName>
    </submittedName>
</protein>
<dbReference type="EMBL" id="JAEAOA010001626">
    <property type="protein sequence ID" value="KAK3611432.1"/>
    <property type="molecule type" value="Genomic_DNA"/>
</dbReference>
<reference evidence="1" key="2">
    <citation type="journal article" date="2021" name="Genome Biol. Evol.">
        <title>Developing a high-quality reference genome for a parasitic bivalve with doubly uniparental inheritance (Bivalvia: Unionida).</title>
        <authorList>
            <person name="Smith C.H."/>
        </authorList>
    </citation>
    <scope>NUCLEOTIDE SEQUENCE</scope>
    <source>
        <strain evidence="1">CHS0354</strain>
        <tissue evidence="1">Mantle</tissue>
    </source>
</reference>
<gene>
    <name evidence="1" type="ORF">CHS0354_027160</name>
</gene>
<evidence type="ECO:0000313" key="2">
    <source>
        <dbReference type="Proteomes" id="UP001195483"/>
    </source>
</evidence>
<dbReference type="AlphaFoldDB" id="A0AAE0WFN1"/>
<dbReference type="Proteomes" id="UP001195483">
    <property type="component" value="Unassembled WGS sequence"/>
</dbReference>
<reference evidence="1" key="3">
    <citation type="submission" date="2023-05" db="EMBL/GenBank/DDBJ databases">
        <authorList>
            <person name="Smith C.H."/>
        </authorList>
    </citation>
    <scope>NUCLEOTIDE SEQUENCE</scope>
    <source>
        <strain evidence="1">CHS0354</strain>
        <tissue evidence="1">Mantle</tissue>
    </source>
</reference>